<keyword evidence="9" id="KW-1185">Reference proteome</keyword>
<proteinExistence type="inferred from homology"/>
<evidence type="ECO:0000256" key="2">
    <source>
        <dbReference type="ARBA" id="ARBA00007992"/>
    </source>
</evidence>
<dbReference type="InterPro" id="IPR036188">
    <property type="entry name" value="FAD/NAD-bd_sf"/>
</dbReference>
<dbReference type="GO" id="GO:0004497">
    <property type="term" value="F:monooxygenase activity"/>
    <property type="evidence" value="ECO:0007669"/>
    <property type="project" value="UniProtKB-KW"/>
</dbReference>
<dbReference type="InterPro" id="IPR002938">
    <property type="entry name" value="FAD-bd"/>
</dbReference>
<organism evidence="8 9">
    <name type="scientific">Stachybotrys elegans</name>
    <dbReference type="NCBI Taxonomy" id="80388"/>
    <lineage>
        <taxon>Eukaryota</taxon>
        <taxon>Fungi</taxon>
        <taxon>Dikarya</taxon>
        <taxon>Ascomycota</taxon>
        <taxon>Pezizomycotina</taxon>
        <taxon>Sordariomycetes</taxon>
        <taxon>Hypocreomycetidae</taxon>
        <taxon>Hypocreales</taxon>
        <taxon>Stachybotryaceae</taxon>
        <taxon>Stachybotrys</taxon>
    </lineage>
</organism>
<keyword evidence="6" id="KW-0503">Monooxygenase</keyword>
<dbReference type="AlphaFoldDB" id="A0A8K0WUK2"/>
<dbReference type="OrthoDB" id="2431938at2759"/>
<comment type="caution">
    <text evidence="8">The sequence shown here is derived from an EMBL/GenBank/DDBJ whole genome shotgun (WGS) entry which is preliminary data.</text>
</comment>
<dbReference type="EMBL" id="JAGPNK010000002">
    <property type="protein sequence ID" value="KAH7325696.1"/>
    <property type="molecule type" value="Genomic_DNA"/>
</dbReference>
<dbReference type="PANTHER" id="PTHR47356">
    <property type="entry name" value="FAD-DEPENDENT MONOOXYGENASE ASQG-RELATED"/>
    <property type="match status" value="1"/>
</dbReference>
<dbReference type="PRINTS" id="PR00420">
    <property type="entry name" value="RNGMNOXGNASE"/>
</dbReference>
<sequence length="450" mass="50637">MSEFKVIVVGGGPIGLTAAHTLSKAGIDFVLLERRASIIEDVGASLVLSPQIMRVLFQLGLLDSYRRIGQEVLHNVHYTMDGKRFRESWSLKHLNDNNGAYPSVCHRADFTRLLYEALTPTDASRVHANKKVCDIIQMETGVRVMCEDGSEYQGSIVLGADGVHSITRRIMHQQNPIDTSKKPHQNLQNPFSTEYKVLFCALPRLWEYAPGDFIVTHGDGSALQILVGSTKSWFFLYERLDKTKPQSSYTSYSEQDAEAYIAKYADAPFGDKLKLGEVWKRKLSYGMADLEEGILNKWSNGRIVLAGDAAHKFTPNAGLGYNSGLQDVVELVNRLHKCLQEGKLDEPDTAEIAKLFKDYQDARTPRTKSDMGASAATTRMCAWPNNFWWFLDMYVTTAIPYFEPIWFRYVVAPDISRGLVLDFLRGPEPFVGKIPWVNPIKPQVKGSEMV</sequence>
<dbReference type="PANTHER" id="PTHR47356:SF2">
    <property type="entry name" value="FAD-BINDING DOMAIN-CONTAINING PROTEIN-RELATED"/>
    <property type="match status" value="1"/>
</dbReference>
<gene>
    <name evidence="8" type="ORF">B0I35DRAFT_116997</name>
</gene>
<reference evidence="8" key="1">
    <citation type="journal article" date="2021" name="Nat. Commun.">
        <title>Genetic determinants of endophytism in the Arabidopsis root mycobiome.</title>
        <authorList>
            <person name="Mesny F."/>
            <person name="Miyauchi S."/>
            <person name="Thiergart T."/>
            <person name="Pickel B."/>
            <person name="Atanasova L."/>
            <person name="Karlsson M."/>
            <person name="Huettel B."/>
            <person name="Barry K.W."/>
            <person name="Haridas S."/>
            <person name="Chen C."/>
            <person name="Bauer D."/>
            <person name="Andreopoulos W."/>
            <person name="Pangilinan J."/>
            <person name="LaButti K."/>
            <person name="Riley R."/>
            <person name="Lipzen A."/>
            <person name="Clum A."/>
            <person name="Drula E."/>
            <person name="Henrissat B."/>
            <person name="Kohler A."/>
            <person name="Grigoriev I.V."/>
            <person name="Martin F.M."/>
            <person name="Hacquard S."/>
        </authorList>
    </citation>
    <scope>NUCLEOTIDE SEQUENCE</scope>
    <source>
        <strain evidence="8">MPI-CAGE-CH-0235</strain>
    </source>
</reference>
<evidence type="ECO:0000259" key="7">
    <source>
        <dbReference type="Pfam" id="PF01494"/>
    </source>
</evidence>
<accession>A0A8K0WUK2</accession>
<keyword evidence="5" id="KW-0560">Oxidoreductase</keyword>
<evidence type="ECO:0000313" key="9">
    <source>
        <dbReference type="Proteomes" id="UP000813444"/>
    </source>
</evidence>
<dbReference type="InterPro" id="IPR050562">
    <property type="entry name" value="FAD_mOase_fung"/>
</dbReference>
<dbReference type="GO" id="GO:0071949">
    <property type="term" value="F:FAD binding"/>
    <property type="evidence" value="ECO:0007669"/>
    <property type="project" value="InterPro"/>
</dbReference>
<name>A0A8K0WUK2_9HYPO</name>
<keyword evidence="3" id="KW-0285">Flavoprotein</keyword>
<comment type="cofactor">
    <cofactor evidence="1">
        <name>FAD</name>
        <dbReference type="ChEBI" id="CHEBI:57692"/>
    </cofactor>
</comment>
<dbReference type="SUPFAM" id="SSF51905">
    <property type="entry name" value="FAD/NAD(P)-binding domain"/>
    <property type="match status" value="1"/>
</dbReference>
<keyword evidence="4" id="KW-0274">FAD</keyword>
<protein>
    <submittedName>
        <fullName evidence="8">FAD binding domain-containing protein</fullName>
    </submittedName>
</protein>
<dbReference type="Pfam" id="PF01494">
    <property type="entry name" value="FAD_binding_3"/>
    <property type="match status" value="1"/>
</dbReference>
<evidence type="ECO:0000256" key="1">
    <source>
        <dbReference type="ARBA" id="ARBA00001974"/>
    </source>
</evidence>
<comment type="similarity">
    <text evidence="2">Belongs to the paxM FAD-dependent monooxygenase family.</text>
</comment>
<evidence type="ECO:0000256" key="3">
    <source>
        <dbReference type="ARBA" id="ARBA00022630"/>
    </source>
</evidence>
<evidence type="ECO:0000313" key="8">
    <source>
        <dbReference type="EMBL" id="KAH7325696.1"/>
    </source>
</evidence>
<feature type="domain" description="FAD-binding" evidence="7">
    <location>
        <begin position="4"/>
        <end position="343"/>
    </location>
</feature>
<evidence type="ECO:0000256" key="5">
    <source>
        <dbReference type="ARBA" id="ARBA00023002"/>
    </source>
</evidence>
<dbReference type="Proteomes" id="UP000813444">
    <property type="component" value="Unassembled WGS sequence"/>
</dbReference>
<dbReference type="Gene3D" id="3.50.50.60">
    <property type="entry name" value="FAD/NAD(P)-binding domain"/>
    <property type="match status" value="1"/>
</dbReference>
<evidence type="ECO:0000256" key="4">
    <source>
        <dbReference type="ARBA" id="ARBA00022827"/>
    </source>
</evidence>
<evidence type="ECO:0000256" key="6">
    <source>
        <dbReference type="ARBA" id="ARBA00023033"/>
    </source>
</evidence>